<evidence type="ECO:0000256" key="1">
    <source>
        <dbReference type="ARBA" id="ARBA00022741"/>
    </source>
</evidence>
<evidence type="ECO:0000259" key="4">
    <source>
        <dbReference type="SMART" id="SM00382"/>
    </source>
</evidence>
<dbReference type="GO" id="GO:0017111">
    <property type="term" value="F:ribonucleoside triphosphate phosphatase activity"/>
    <property type="evidence" value="ECO:0007669"/>
    <property type="project" value="InterPro"/>
</dbReference>
<evidence type="ECO:0000256" key="3">
    <source>
        <dbReference type="ARBA" id="ARBA00022840"/>
    </source>
</evidence>
<dbReference type="RefSeq" id="WP_163298503.1">
    <property type="nucleotide sequence ID" value="NZ_JAAGRR010000050.1"/>
</dbReference>
<dbReference type="InterPro" id="IPR003593">
    <property type="entry name" value="AAA+_ATPase"/>
</dbReference>
<dbReference type="SUPFAM" id="SSF52540">
    <property type="entry name" value="P-loop containing nucleoside triphosphate hydrolases"/>
    <property type="match status" value="1"/>
</dbReference>
<keyword evidence="1" id="KW-0547">Nucleotide-binding</keyword>
<evidence type="ECO:0000256" key="2">
    <source>
        <dbReference type="ARBA" id="ARBA00022801"/>
    </source>
</evidence>
<evidence type="ECO:0000313" key="6">
    <source>
        <dbReference type="Proteomes" id="UP000469346"/>
    </source>
</evidence>
<accession>A0A6N9TRI9</accession>
<dbReference type="AlphaFoldDB" id="A0A6N9TRI9"/>
<dbReference type="Pfam" id="PF03266">
    <property type="entry name" value="NTPase_1"/>
    <property type="match status" value="1"/>
</dbReference>
<evidence type="ECO:0000313" key="5">
    <source>
        <dbReference type="EMBL" id="NDY42364.1"/>
    </source>
</evidence>
<keyword evidence="3" id="KW-0067">ATP-binding</keyword>
<dbReference type="SMART" id="SM00382">
    <property type="entry name" value="AAA"/>
    <property type="match status" value="1"/>
</dbReference>
<name>A0A6N9TRI9_DISTH</name>
<keyword evidence="6" id="KW-1185">Reference proteome</keyword>
<dbReference type="GO" id="GO:0005524">
    <property type="term" value="F:ATP binding"/>
    <property type="evidence" value="ECO:0007669"/>
    <property type="project" value="UniProtKB-KW"/>
</dbReference>
<comment type="caution">
    <text evidence="5">The sequence shown here is derived from an EMBL/GenBank/DDBJ whole genome shotgun (WGS) entry which is preliminary data.</text>
</comment>
<dbReference type="Gene3D" id="3.40.50.300">
    <property type="entry name" value="P-loop containing nucleotide triphosphate hydrolases"/>
    <property type="match status" value="1"/>
</dbReference>
<organism evidence="5 6">
    <name type="scientific">Dissulfurirhabdus thermomarina</name>
    <dbReference type="NCBI Taxonomy" id="1765737"/>
    <lineage>
        <taxon>Bacteria</taxon>
        <taxon>Deltaproteobacteria</taxon>
        <taxon>Dissulfurirhabdaceae</taxon>
        <taxon>Dissulfurirhabdus</taxon>
    </lineage>
</organism>
<dbReference type="PANTHER" id="PTHR43146">
    <property type="entry name" value="CANCER-RELATED NUCLEOSIDE-TRIPHOSPHATASE"/>
    <property type="match status" value="1"/>
</dbReference>
<dbReference type="InterPro" id="IPR027417">
    <property type="entry name" value="P-loop_NTPase"/>
</dbReference>
<keyword evidence="2" id="KW-0378">Hydrolase</keyword>
<feature type="domain" description="AAA+ ATPase" evidence="4">
    <location>
        <begin position="4"/>
        <end position="157"/>
    </location>
</feature>
<dbReference type="Proteomes" id="UP000469346">
    <property type="component" value="Unassembled WGS sequence"/>
</dbReference>
<dbReference type="InterPro" id="IPR004948">
    <property type="entry name" value="Nuc-triphosphatase_THEP1"/>
</dbReference>
<dbReference type="EMBL" id="JAAGRR010000050">
    <property type="protein sequence ID" value="NDY42364.1"/>
    <property type="molecule type" value="Genomic_DNA"/>
</dbReference>
<gene>
    <name evidence="5" type="ORF">G3N55_05845</name>
</gene>
<proteinExistence type="predicted"/>
<protein>
    <recommendedName>
        <fullName evidence="4">AAA+ ATPase domain-containing protein</fullName>
    </recommendedName>
</protein>
<sequence length="181" mass="19851">MTPPPRHLLVTGLPGSGKTTLVRRLAEVFLPYRPAGFYTEEVRKQGARQGFRLVGLDGSEGMLAHRKFKGPPRVGRYGVDLSGFEAFLARLRLAEGAAPLVFLDEIGRMECLSPAFARLVEDLLGGPRVVVATVAAKGGGLIAAVKRRPDVRLLRVEARRREAAFLEAVRRVRELLDRRGG</sequence>
<dbReference type="PANTHER" id="PTHR43146:SF1">
    <property type="entry name" value="CANCER-RELATED NUCLEOSIDE-TRIPHOSPHATASE"/>
    <property type="match status" value="1"/>
</dbReference>
<reference evidence="5 6" key="1">
    <citation type="submission" date="2020-02" db="EMBL/GenBank/DDBJ databases">
        <title>Comparative genomics of sulfur disproportionating microorganisms.</title>
        <authorList>
            <person name="Ward L.M."/>
            <person name="Bertran E."/>
            <person name="Johnston D.T."/>
        </authorList>
    </citation>
    <scope>NUCLEOTIDE SEQUENCE [LARGE SCALE GENOMIC DNA]</scope>
    <source>
        <strain evidence="5 6">DSM 100025</strain>
    </source>
</reference>